<dbReference type="SUPFAM" id="SSF52980">
    <property type="entry name" value="Restriction endonuclease-like"/>
    <property type="match status" value="1"/>
</dbReference>
<accession>B1L6K0</accession>
<evidence type="ECO:0000313" key="3">
    <source>
        <dbReference type="Proteomes" id="UP000001686"/>
    </source>
</evidence>
<feature type="coiled-coil region" evidence="1">
    <location>
        <begin position="29"/>
        <end position="70"/>
    </location>
</feature>
<dbReference type="AlphaFoldDB" id="B1L6K0"/>
<evidence type="ECO:0000313" key="2">
    <source>
        <dbReference type="EMBL" id="ACB08079.1"/>
    </source>
</evidence>
<evidence type="ECO:0008006" key="4">
    <source>
        <dbReference type="Google" id="ProtNLM"/>
    </source>
</evidence>
<dbReference type="PANTHER" id="PTHR34314">
    <property type="entry name" value="CRENARCHAEAL PROTEIN, PUTATIVE-RELATED"/>
    <property type="match status" value="1"/>
</dbReference>
<dbReference type="Proteomes" id="UP000001686">
    <property type="component" value="Chromosome"/>
</dbReference>
<keyword evidence="3" id="KW-1185">Reference proteome</keyword>
<dbReference type="RefSeq" id="WP_012309976.1">
    <property type="nucleotide sequence ID" value="NC_010482.1"/>
</dbReference>
<dbReference type="HOGENOM" id="CLU_064028_2_1_2"/>
<keyword evidence="1" id="KW-0175">Coiled coil</keyword>
<dbReference type="Pfam" id="PF12644">
    <property type="entry name" value="DUF3782"/>
    <property type="match status" value="1"/>
</dbReference>
<dbReference type="InterPro" id="IPR012431">
    <property type="entry name" value="PDDEXK_10"/>
</dbReference>
<dbReference type="InParanoid" id="B1L6K0"/>
<dbReference type="InterPro" id="IPR024271">
    <property type="entry name" value="DUF3782"/>
</dbReference>
<reference evidence="2 3" key="1">
    <citation type="journal article" date="2008" name="Proc. Natl. Acad. Sci. U.S.A.">
        <title>A korarchaeal genome reveals new insights into the evolution of the Archaea.</title>
        <authorList>
            <person name="Elkins J.G."/>
            <person name="Podar M."/>
            <person name="Graham D.E."/>
            <person name="Makarova K.S."/>
            <person name="Wolf Y."/>
            <person name="Randau L."/>
            <person name="Hedlund B.P."/>
            <person name="Brochier-Armanet C."/>
            <person name="Kunin V."/>
            <person name="Anderson I."/>
            <person name="Lapidus A."/>
            <person name="Goltsman E."/>
            <person name="Barry K."/>
            <person name="Koonin E.V."/>
            <person name="Hugenholtz P."/>
            <person name="Kyrpides N."/>
            <person name="Wanner G."/>
            <person name="Richardson P."/>
            <person name="Keller M."/>
            <person name="Stetter K.O."/>
        </authorList>
    </citation>
    <scope>NUCLEOTIDE SEQUENCE [LARGE SCALE GENOMIC DNA]</scope>
    <source>
        <strain evidence="3">OPF8</strain>
    </source>
</reference>
<dbReference type="InterPro" id="IPR011335">
    <property type="entry name" value="Restrct_endonuc-II-like"/>
</dbReference>
<dbReference type="eggNOG" id="arCOG01423">
    <property type="taxonomic scope" value="Archaea"/>
</dbReference>
<dbReference type="PhylomeDB" id="B1L6K0"/>
<dbReference type="KEGG" id="kcr:Kcr_1333"/>
<gene>
    <name evidence="2" type="ordered locus">Kcr_1333</name>
</gene>
<protein>
    <recommendedName>
        <fullName evidence="4">DUF3782 domain-containing protein</fullName>
    </recommendedName>
</protein>
<dbReference type="PANTHER" id="PTHR34314:SF6">
    <property type="entry name" value="DUF3782 DOMAIN-CONTAINING PROTEIN"/>
    <property type="match status" value="1"/>
</dbReference>
<name>B1L6K0_KORCO</name>
<dbReference type="EnsemblBacteria" id="ACB08079">
    <property type="protein sequence ID" value="ACB08079"/>
    <property type="gene ID" value="Kcr_1333"/>
</dbReference>
<sequence>MSSQLKRKFLELLKEDEEFRYAVAGLLGLEEILKRLDRHEEQLVKLREDMNKLREDMNKLREDMNRGFELIERRISALGARWGLQTEEAFREGLKGILEREFGVKVERWIKRDEEGIVYEHPSDVEVDVAVKDGKTILIEVSSHIKASDIPIFRRKAEFYRRVTGVRAERLVIVTPYADERAVEMARELGIEIYTKV</sequence>
<evidence type="ECO:0000256" key="1">
    <source>
        <dbReference type="SAM" id="Coils"/>
    </source>
</evidence>
<proteinExistence type="predicted"/>
<organism evidence="2 3">
    <name type="scientific">Korarchaeum cryptofilum (strain OPF8)</name>
    <dbReference type="NCBI Taxonomy" id="374847"/>
    <lineage>
        <taxon>Archaea</taxon>
        <taxon>Thermoproteota</taxon>
        <taxon>Candidatus Korarchaeia</taxon>
        <taxon>Candidatus Korarchaeales</taxon>
        <taxon>Candidatus Korarchaeaceae</taxon>
        <taxon>Candidatus Korarchaeum</taxon>
    </lineage>
</organism>
<dbReference type="GeneID" id="6094610"/>
<dbReference type="EMBL" id="CP000968">
    <property type="protein sequence ID" value="ACB08079.1"/>
    <property type="molecule type" value="Genomic_DNA"/>
</dbReference>
<dbReference type="Pfam" id="PF07788">
    <property type="entry name" value="PDDEXK_10"/>
    <property type="match status" value="1"/>
</dbReference>